<keyword evidence="3" id="KW-1185">Reference proteome</keyword>
<feature type="compositionally biased region" description="Basic and acidic residues" evidence="1">
    <location>
        <begin position="1"/>
        <end position="13"/>
    </location>
</feature>
<evidence type="ECO:0000313" key="3">
    <source>
        <dbReference type="Proteomes" id="UP000797356"/>
    </source>
</evidence>
<evidence type="ECO:0000313" key="2">
    <source>
        <dbReference type="EMBL" id="KAG1338605.1"/>
    </source>
</evidence>
<feature type="region of interest" description="Disordered" evidence="1">
    <location>
        <begin position="1"/>
        <end position="46"/>
    </location>
</feature>
<dbReference type="EMBL" id="CM017875">
    <property type="protein sequence ID" value="KAG1338605.1"/>
    <property type="molecule type" value="Genomic_DNA"/>
</dbReference>
<accession>A0A8K0I5Z8</accession>
<reference evidence="2" key="2">
    <citation type="submission" date="2019-07" db="EMBL/GenBank/DDBJ databases">
        <authorList>
            <person name="Yang Y."/>
            <person name="Bocs S."/>
            <person name="Baudouin L."/>
        </authorList>
    </citation>
    <scope>NUCLEOTIDE SEQUENCE</scope>
    <source>
        <tissue evidence="2">Spear leaf of Hainan Tall coconut</tissue>
    </source>
</reference>
<evidence type="ECO:0008006" key="4">
    <source>
        <dbReference type="Google" id="ProtNLM"/>
    </source>
</evidence>
<proteinExistence type="predicted"/>
<dbReference type="PANTHER" id="PTHR14000">
    <property type="entry name" value="FINGER CCCH DOMAIN PROTEIN, PUTATIVE (DUF3755)-RELATED"/>
    <property type="match status" value="1"/>
</dbReference>
<dbReference type="InterPro" id="IPR001005">
    <property type="entry name" value="SANT/Myb"/>
</dbReference>
<comment type="caution">
    <text evidence="2">The sequence shown here is derived from an EMBL/GenBank/DDBJ whole genome shotgun (WGS) entry which is preliminary data.</text>
</comment>
<gene>
    <name evidence="2" type="ORF">COCNU_04G009110</name>
</gene>
<dbReference type="Gene3D" id="1.10.10.60">
    <property type="entry name" value="Homeodomain-like"/>
    <property type="match status" value="1"/>
</dbReference>
<dbReference type="AlphaFoldDB" id="A0A8K0I5Z8"/>
<organism evidence="2 3">
    <name type="scientific">Cocos nucifera</name>
    <name type="common">Coconut palm</name>
    <dbReference type="NCBI Taxonomy" id="13894"/>
    <lineage>
        <taxon>Eukaryota</taxon>
        <taxon>Viridiplantae</taxon>
        <taxon>Streptophyta</taxon>
        <taxon>Embryophyta</taxon>
        <taxon>Tracheophyta</taxon>
        <taxon>Spermatophyta</taxon>
        <taxon>Magnoliopsida</taxon>
        <taxon>Liliopsida</taxon>
        <taxon>Arecaceae</taxon>
        <taxon>Arecoideae</taxon>
        <taxon>Cocoseae</taxon>
        <taxon>Attaleinae</taxon>
        <taxon>Cocos</taxon>
    </lineage>
</organism>
<dbReference type="CDD" id="cd00167">
    <property type="entry name" value="SANT"/>
    <property type="match status" value="1"/>
</dbReference>
<protein>
    <recommendedName>
        <fullName evidence="4">Myb-like domain-containing protein</fullName>
    </recommendedName>
</protein>
<feature type="compositionally biased region" description="Acidic residues" evidence="1">
    <location>
        <begin position="326"/>
        <end position="343"/>
    </location>
</feature>
<dbReference type="SUPFAM" id="SSF46689">
    <property type="entry name" value="Homeodomain-like"/>
    <property type="match status" value="1"/>
</dbReference>
<name>A0A8K0I5Z8_COCNU</name>
<dbReference type="OrthoDB" id="552191at2759"/>
<reference evidence="2" key="1">
    <citation type="journal article" date="2017" name="Gigascience">
        <title>The genome draft of coconut (Cocos nucifera).</title>
        <authorList>
            <person name="Xiao Y."/>
            <person name="Xu P."/>
            <person name="Fan H."/>
            <person name="Baudouin L."/>
            <person name="Xia W."/>
            <person name="Bocs S."/>
            <person name="Xu J."/>
            <person name="Li Q."/>
            <person name="Guo A."/>
            <person name="Zhou L."/>
            <person name="Li J."/>
            <person name="Wu Y."/>
            <person name="Ma Z."/>
            <person name="Armero A."/>
            <person name="Issali A.E."/>
            <person name="Liu N."/>
            <person name="Peng M."/>
            <person name="Yang Y."/>
        </authorList>
    </citation>
    <scope>NUCLEOTIDE SEQUENCE</scope>
    <source>
        <tissue evidence="2">Spear leaf of Hainan Tall coconut</tissue>
    </source>
</reference>
<sequence length="343" mass="38985">MKKNDNLDAERRRSASVRVDGSEDEWGDGEKGKGEKKRRKREENVEVEMDTGRSEVEECCGFDGWTTEQLAALRRAYFLAKPSPHFWKKVSKMVPGKSAQECFNRTHADLATPTQPQPHSRANRLNLSPVGIFTLSDGKSTELIKTKVKRVRSSKRNILVAQKTARHLIWKHCLIDRSQEADHFSILESSPYLLPLELPEINSPDCVVNPSSCHEKCNKRSSSSHKKMVSRFKTGQVDPSPEVLKQIKKIALHEKYIDHLHCRDARRRTCAKTANSDADWCNKTNTELEIGALKAARTALISEARDHISHFQQMQANLSDNHESFDTDDDSDDTDAYVDDDDE</sequence>
<evidence type="ECO:0000256" key="1">
    <source>
        <dbReference type="SAM" id="MobiDB-lite"/>
    </source>
</evidence>
<dbReference type="Proteomes" id="UP000797356">
    <property type="component" value="Chromosome 4"/>
</dbReference>
<dbReference type="InterPro" id="IPR009057">
    <property type="entry name" value="Homeodomain-like_sf"/>
</dbReference>
<dbReference type="PANTHER" id="PTHR14000:SF17">
    <property type="entry name" value="MYB-LIKE DOMAIN-CONTAINING PROTEIN"/>
    <property type="match status" value="1"/>
</dbReference>
<feature type="region of interest" description="Disordered" evidence="1">
    <location>
        <begin position="319"/>
        <end position="343"/>
    </location>
</feature>